<dbReference type="GO" id="GO:0004081">
    <property type="term" value="F:bis(5'-nucleosyl)-tetraphosphatase (asymmetrical) activity"/>
    <property type="evidence" value="ECO:0007669"/>
    <property type="project" value="UniProtKB-ARBA"/>
</dbReference>
<dbReference type="NCBIfam" id="TIGR00389">
    <property type="entry name" value="glyS_dimeric"/>
    <property type="match status" value="1"/>
</dbReference>
<evidence type="ECO:0000256" key="2">
    <source>
        <dbReference type="ARBA" id="ARBA00012829"/>
    </source>
</evidence>
<evidence type="ECO:0000256" key="3">
    <source>
        <dbReference type="ARBA" id="ARBA00022490"/>
    </source>
</evidence>
<proteinExistence type="inferred from homology"/>
<dbReference type="InterPro" id="IPR002314">
    <property type="entry name" value="aa-tRNA-synt_IIb"/>
</dbReference>
<organism evidence="10 11">
    <name type="scientific">Mycoplasmopsis mucosicanis</name>
    <dbReference type="NCBI Taxonomy" id="458208"/>
    <lineage>
        <taxon>Bacteria</taxon>
        <taxon>Bacillati</taxon>
        <taxon>Mycoplasmatota</taxon>
        <taxon>Mycoplasmoidales</taxon>
        <taxon>Metamycoplasmataceae</taxon>
        <taxon>Mycoplasmopsis</taxon>
    </lineage>
</organism>
<comment type="similarity">
    <text evidence="1">Belongs to the class-II aminoacyl-tRNA synthetase family.</text>
</comment>
<dbReference type="FunFam" id="3.40.50.800:FF:000002">
    <property type="entry name" value="Glycine--tRNA ligase"/>
    <property type="match status" value="1"/>
</dbReference>
<accession>A0A507SPZ8</accession>
<dbReference type="PRINTS" id="PR01043">
    <property type="entry name" value="TRNASYNTHGLY"/>
</dbReference>
<dbReference type="GO" id="GO:0005524">
    <property type="term" value="F:ATP binding"/>
    <property type="evidence" value="ECO:0007669"/>
    <property type="project" value="UniProtKB-KW"/>
</dbReference>
<dbReference type="Pfam" id="PF03129">
    <property type="entry name" value="HGTP_anticodon"/>
    <property type="match status" value="1"/>
</dbReference>
<dbReference type="Gene3D" id="3.40.50.800">
    <property type="entry name" value="Anticodon-binding domain"/>
    <property type="match status" value="1"/>
</dbReference>
<evidence type="ECO:0000256" key="1">
    <source>
        <dbReference type="ARBA" id="ARBA00008226"/>
    </source>
</evidence>
<dbReference type="InterPro" id="IPR045864">
    <property type="entry name" value="aa-tRNA-synth_II/BPL/LPL"/>
</dbReference>
<keyword evidence="5" id="KW-0547">Nucleotide-binding</keyword>
<keyword evidence="3" id="KW-0963">Cytoplasm</keyword>
<sequence length="452" mass="52444">MLNKDKNIVTLVNHLKASGFVFRGSEIYGGLANTWDYGPLGALLKDNIEAIWKKYFIQQEKNNFLLDSKILMNPQVWVTSGHVVNFNDPLIENLENGKRYRADKLIEQIDSSIVAETLTFAEMKEFLDKNLHEYEGSKTRWSEVRKFNLMFETKQGVTEESKSKIYLRPETTQGIMVNFKNVQRSMRAKLPLGIGQVGKSFRNEVTPGNFIFRTREFEQMELEVFCHPQQADQIFDYYIEKAILFTKKLGLSEQNTRLRKHDPKELSHYSSATSDVEYLFPFGWGELFGIANRTNYDLSAHQKATGENLEYLDPITNEKFIPYVIEPSMGLDRLMFAILIEAYDEEKIDDDTRLVLRFSKELAPYKVAILPLVKKLNEKASEIFQMLLDKGISVTYDETASIGKRYRRQDAIGTPCCITVDFDTLEDNTITIRDRDTMQQKRIKIDEILEYI</sequence>
<keyword evidence="11" id="KW-1185">Reference proteome</keyword>
<evidence type="ECO:0000256" key="6">
    <source>
        <dbReference type="ARBA" id="ARBA00022840"/>
    </source>
</evidence>
<dbReference type="CDD" id="cd00858">
    <property type="entry name" value="GlyRS_anticodon"/>
    <property type="match status" value="1"/>
</dbReference>
<dbReference type="EC" id="6.1.1.14" evidence="2"/>
<dbReference type="GO" id="GO:0004820">
    <property type="term" value="F:glycine-tRNA ligase activity"/>
    <property type="evidence" value="ECO:0007669"/>
    <property type="project" value="UniProtKB-EC"/>
</dbReference>
<dbReference type="InterPro" id="IPR004154">
    <property type="entry name" value="Anticodon-bd"/>
</dbReference>
<dbReference type="SUPFAM" id="SSF52954">
    <property type="entry name" value="Class II aaRS ABD-related"/>
    <property type="match status" value="1"/>
</dbReference>
<dbReference type="InterPro" id="IPR033731">
    <property type="entry name" value="GlyRS-like_core"/>
</dbReference>
<keyword evidence="4 10" id="KW-0436">Ligase</keyword>
<dbReference type="NCBIfam" id="NF003211">
    <property type="entry name" value="PRK04173.1"/>
    <property type="match status" value="1"/>
</dbReference>
<dbReference type="GO" id="GO:0070062">
    <property type="term" value="C:extracellular exosome"/>
    <property type="evidence" value="ECO:0007669"/>
    <property type="project" value="UniProtKB-ARBA"/>
</dbReference>
<evidence type="ECO:0000256" key="7">
    <source>
        <dbReference type="ARBA" id="ARBA00022917"/>
    </source>
</evidence>
<evidence type="ECO:0000256" key="5">
    <source>
        <dbReference type="ARBA" id="ARBA00022741"/>
    </source>
</evidence>
<dbReference type="RefSeq" id="WP_141484067.1">
    <property type="nucleotide sequence ID" value="NZ_SMDN01000009.1"/>
</dbReference>
<keyword evidence="6" id="KW-0067">ATP-binding</keyword>
<evidence type="ECO:0000313" key="11">
    <source>
        <dbReference type="Proteomes" id="UP000320801"/>
    </source>
</evidence>
<dbReference type="Proteomes" id="UP000320801">
    <property type="component" value="Unassembled WGS sequence"/>
</dbReference>
<dbReference type="PROSITE" id="PS50862">
    <property type="entry name" value="AA_TRNA_LIGASE_II"/>
    <property type="match status" value="1"/>
</dbReference>
<dbReference type="PANTHER" id="PTHR10745:SF8">
    <property type="entry name" value="DNA POLYMERASE SUBUNIT GAMMA-2, MITOCHONDRIAL"/>
    <property type="match status" value="1"/>
</dbReference>
<dbReference type="InterPro" id="IPR006195">
    <property type="entry name" value="aa-tRNA-synth_II"/>
</dbReference>
<dbReference type="GO" id="GO:0015966">
    <property type="term" value="P:diadenosine tetraphosphate biosynthetic process"/>
    <property type="evidence" value="ECO:0007669"/>
    <property type="project" value="UniProtKB-ARBA"/>
</dbReference>
<keyword evidence="8" id="KW-0030">Aminoacyl-tRNA synthetase</keyword>
<keyword evidence="7" id="KW-0648">Protein biosynthesis</keyword>
<dbReference type="PANTHER" id="PTHR10745">
    <property type="entry name" value="GLYCYL-TRNA SYNTHETASE/DNA POLYMERASE SUBUNIT GAMMA-2"/>
    <property type="match status" value="1"/>
</dbReference>
<dbReference type="GO" id="GO:0005829">
    <property type="term" value="C:cytosol"/>
    <property type="evidence" value="ECO:0007669"/>
    <property type="project" value="UniProtKB-ARBA"/>
</dbReference>
<dbReference type="InterPro" id="IPR036621">
    <property type="entry name" value="Anticodon-bd_dom_sf"/>
</dbReference>
<evidence type="ECO:0000259" key="9">
    <source>
        <dbReference type="PROSITE" id="PS50862"/>
    </source>
</evidence>
<dbReference type="OrthoDB" id="9760853at2"/>
<dbReference type="SUPFAM" id="SSF55681">
    <property type="entry name" value="Class II aaRS and biotin synthetases"/>
    <property type="match status" value="1"/>
</dbReference>
<dbReference type="Pfam" id="PF00587">
    <property type="entry name" value="tRNA-synt_2b"/>
    <property type="match status" value="1"/>
</dbReference>
<dbReference type="GO" id="GO:0006426">
    <property type="term" value="P:glycyl-tRNA aminoacylation"/>
    <property type="evidence" value="ECO:0007669"/>
    <property type="project" value="InterPro"/>
</dbReference>
<dbReference type="EMBL" id="SMDN01000009">
    <property type="protein sequence ID" value="TQC51408.1"/>
    <property type="molecule type" value="Genomic_DNA"/>
</dbReference>
<reference evidence="10 11" key="1">
    <citation type="submission" date="2019-03" db="EMBL/GenBank/DDBJ databases">
        <title>Characterization of a novel Mycoplasma cynos real-time PCR assay.</title>
        <authorList>
            <person name="Tallmadge R.L."/>
            <person name="Mitchell P.K."/>
            <person name="Goodman L."/>
        </authorList>
    </citation>
    <scope>NUCLEOTIDE SEQUENCE [LARGE SCALE GENOMIC DNA]</scope>
    <source>
        <strain evidence="10 11">1642</strain>
    </source>
</reference>
<dbReference type="InterPro" id="IPR027031">
    <property type="entry name" value="Gly-tRNA_synthase/POLG2"/>
</dbReference>
<evidence type="ECO:0000313" key="10">
    <source>
        <dbReference type="EMBL" id="TQC51408.1"/>
    </source>
</evidence>
<dbReference type="InterPro" id="IPR002315">
    <property type="entry name" value="tRNA-synt_gly"/>
</dbReference>
<dbReference type="CDD" id="cd00774">
    <property type="entry name" value="GlyRS-like_core"/>
    <property type="match status" value="1"/>
</dbReference>
<feature type="domain" description="Aminoacyl-transfer RNA synthetases class-II family profile" evidence="9">
    <location>
        <begin position="95"/>
        <end position="371"/>
    </location>
</feature>
<gene>
    <name evidence="10" type="ORF">E1I18_02715</name>
</gene>
<dbReference type="Gene3D" id="3.30.930.10">
    <property type="entry name" value="Bira Bifunctional Protein, Domain 2"/>
    <property type="match status" value="1"/>
</dbReference>
<evidence type="ECO:0000256" key="4">
    <source>
        <dbReference type="ARBA" id="ARBA00022598"/>
    </source>
</evidence>
<name>A0A507SPZ8_9BACT</name>
<evidence type="ECO:0000256" key="8">
    <source>
        <dbReference type="ARBA" id="ARBA00023146"/>
    </source>
</evidence>
<comment type="caution">
    <text evidence="10">The sequence shown here is derived from an EMBL/GenBank/DDBJ whole genome shotgun (WGS) entry which is preliminary data.</text>
</comment>
<dbReference type="GO" id="GO:1990742">
    <property type="term" value="C:microvesicle"/>
    <property type="evidence" value="ECO:0007669"/>
    <property type="project" value="UniProtKB-ARBA"/>
</dbReference>
<protein>
    <recommendedName>
        <fullName evidence="2">glycine--tRNA ligase</fullName>
        <ecNumber evidence="2">6.1.1.14</ecNumber>
    </recommendedName>
</protein>
<dbReference type="AlphaFoldDB" id="A0A507SPZ8"/>